<accession>A0ABV2A8S2</accession>
<evidence type="ECO:0008006" key="3">
    <source>
        <dbReference type="Google" id="ProtNLM"/>
    </source>
</evidence>
<dbReference type="RefSeq" id="WP_352887753.1">
    <property type="nucleotide sequence ID" value="NZ_JBEPIJ010000003.1"/>
</dbReference>
<proteinExistence type="predicted"/>
<evidence type="ECO:0000313" key="2">
    <source>
        <dbReference type="Proteomes" id="UP001465331"/>
    </source>
</evidence>
<comment type="caution">
    <text evidence="1">The sequence shown here is derived from an EMBL/GenBank/DDBJ whole genome shotgun (WGS) entry which is preliminary data.</text>
</comment>
<evidence type="ECO:0000313" key="1">
    <source>
        <dbReference type="EMBL" id="MES0873236.1"/>
    </source>
</evidence>
<dbReference type="EMBL" id="JBEPIJ010000003">
    <property type="protein sequence ID" value="MES0873236.1"/>
    <property type="molecule type" value="Genomic_DNA"/>
</dbReference>
<dbReference type="InterPro" id="IPR029058">
    <property type="entry name" value="AB_hydrolase_fold"/>
</dbReference>
<organism evidence="1 2">
    <name type="scientific">Sinimarinibacterium thermocellulolyticum</name>
    <dbReference type="NCBI Taxonomy" id="3170016"/>
    <lineage>
        <taxon>Bacteria</taxon>
        <taxon>Pseudomonadati</taxon>
        <taxon>Pseudomonadota</taxon>
        <taxon>Gammaproteobacteria</taxon>
        <taxon>Nevskiales</taxon>
        <taxon>Nevskiaceae</taxon>
        <taxon>Sinimarinibacterium</taxon>
    </lineage>
</organism>
<protein>
    <recommendedName>
        <fullName evidence="3">Alpha/beta hydrolase family protein</fullName>
    </recommendedName>
</protein>
<keyword evidence="2" id="KW-1185">Reference proteome</keyword>
<sequence>MTTAALAVERHYAITRDAVPLVVARFVCHQPRRACLLLSDPALDRSFWMRGAPSAIEHLLGRGCEVFVAELRGCGLSAAAGAPTARRLHDHVALDVPALVAAIRRLSTPLPLYGVGHRRAATLALNAGGFDGVVGLDAAPLPGMAAGAGASVALLVAGADDARAQRDGRELAALFGARQGEVHTAASRRSGLIVDGEAARALWSKVVAWLDAAARPATPDLVDAGSG</sequence>
<name>A0ABV2A8S2_9GAMM</name>
<reference evidence="1 2" key="1">
    <citation type="submission" date="2024-06" db="EMBL/GenBank/DDBJ databases">
        <authorList>
            <person name="Li Z."/>
            <person name="Jiang Y."/>
        </authorList>
    </citation>
    <scope>NUCLEOTIDE SEQUENCE [LARGE SCALE GENOMIC DNA]</scope>
    <source>
        <strain evidence="1 2">HSW-8</strain>
    </source>
</reference>
<dbReference type="Proteomes" id="UP001465331">
    <property type="component" value="Unassembled WGS sequence"/>
</dbReference>
<dbReference type="Gene3D" id="3.40.50.1820">
    <property type="entry name" value="alpha/beta hydrolase"/>
    <property type="match status" value="1"/>
</dbReference>
<gene>
    <name evidence="1" type="ORF">ABSH63_04300</name>
</gene>
<dbReference type="SUPFAM" id="SSF53474">
    <property type="entry name" value="alpha/beta-Hydrolases"/>
    <property type="match status" value="1"/>
</dbReference>